<dbReference type="HOGENOM" id="CLU_852404_0_0_7"/>
<dbReference type="InParanoid" id="A0LPA8"/>
<feature type="signal peptide" evidence="1">
    <location>
        <begin position="1"/>
        <end position="28"/>
    </location>
</feature>
<feature type="chain" id="PRO_5002626910" description="DUF8213 domain-containing protein" evidence="1">
    <location>
        <begin position="29"/>
        <end position="326"/>
    </location>
</feature>
<dbReference type="KEGG" id="sfu:Sfum_3590"/>
<dbReference type="AlphaFoldDB" id="A0LPA8"/>
<dbReference type="EMBL" id="CP000478">
    <property type="protein sequence ID" value="ABK19260.1"/>
    <property type="molecule type" value="Genomic_DNA"/>
</dbReference>
<evidence type="ECO:0000313" key="4">
    <source>
        <dbReference type="Proteomes" id="UP000001784"/>
    </source>
</evidence>
<dbReference type="Pfam" id="PF26641">
    <property type="entry name" value="DUF8213"/>
    <property type="match status" value="1"/>
</dbReference>
<dbReference type="InterPro" id="IPR058526">
    <property type="entry name" value="DUF8213"/>
</dbReference>
<feature type="domain" description="DUF8213" evidence="2">
    <location>
        <begin position="266"/>
        <end position="298"/>
    </location>
</feature>
<evidence type="ECO:0000256" key="1">
    <source>
        <dbReference type="SAM" id="SignalP"/>
    </source>
</evidence>
<accession>A0LPA8</accession>
<protein>
    <recommendedName>
        <fullName evidence="2">DUF8213 domain-containing protein</fullName>
    </recommendedName>
</protein>
<name>A0LPA8_SYNFM</name>
<dbReference type="RefSeq" id="WP_011700385.1">
    <property type="nucleotide sequence ID" value="NC_008554.1"/>
</dbReference>
<keyword evidence="4" id="KW-1185">Reference proteome</keyword>
<dbReference type="Proteomes" id="UP000001784">
    <property type="component" value="Chromosome"/>
</dbReference>
<keyword evidence="1" id="KW-0732">Signal</keyword>
<gene>
    <name evidence="3" type="ordered locus">Sfum_3590</name>
</gene>
<sequence length="326" mass="36072">MRLRVAGKGCSIFWIVITVLAAATVGQASDGDVGIVLTQVSENETVGVLPGENLGFQIQAGWKIMERGPARLDAELLGKRMTRIEFYLGNKTFLVQAGRDELYVKGFIAGSGALTGLTAGEKRLLKDALENNGKIDLGEHTETFLHALNILSSWPSNMAVFIWHDSDEAMSAVGREKLAVMPRKDLNARNTEAVKLVPLDRPAVERMAPPALNVTATDVREIAVVQGWTSICRRIGHSYTGRYFKCIDDFGLCLERRYFNYTHVVGGRRCFGRCGVRCTGVPEVKIYTRDCFNHDACVTRLGYTAFSCDIMFTFCADDVMNAPRCR</sequence>
<dbReference type="OrthoDB" id="6289829at2"/>
<evidence type="ECO:0000313" key="3">
    <source>
        <dbReference type="EMBL" id="ABK19260.1"/>
    </source>
</evidence>
<proteinExistence type="predicted"/>
<reference evidence="3 4" key="1">
    <citation type="submission" date="2006-10" db="EMBL/GenBank/DDBJ databases">
        <title>Complete sequence of Syntrophobacter fumaroxidans MPOB.</title>
        <authorList>
            <consortium name="US DOE Joint Genome Institute"/>
            <person name="Copeland A."/>
            <person name="Lucas S."/>
            <person name="Lapidus A."/>
            <person name="Barry K."/>
            <person name="Detter J.C."/>
            <person name="Glavina del Rio T."/>
            <person name="Hammon N."/>
            <person name="Israni S."/>
            <person name="Pitluck S."/>
            <person name="Goltsman E.G."/>
            <person name="Martinez M."/>
            <person name="Schmutz J."/>
            <person name="Larimer F."/>
            <person name="Land M."/>
            <person name="Hauser L."/>
            <person name="Kyrpides N."/>
            <person name="Kim E."/>
            <person name="Boone D.R."/>
            <person name="Brockman F."/>
            <person name="Culley D."/>
            <person name="Ferry J."/>
            <person name="Gunsalus R."/>
            <person name="McInerney M.J."/>
            <person name="Morrison M."/>
            <person name="Plugge C."/>
            <person name="Rohlin L."/>
            <person name="Scholten J."/>
            <person name="Sieber J."/>
            <person name="Stams A.J.M."/>
            <person name="Worm P."/>
            <person name="Henstra A.M."/>
            <person name="Richardson P."/>
        </authorList>
    </citation>
    <scope>NUCLEOTIDE SEQUENCE [LARGE SCALE GENOMIC DNA]</scope>
    <source>
        <strain evidence="4">DSM 10017 / MPOB</strain>
    </source>
</reference>
<evidence type="ECO:0000259" key="2">
    <source>
        <dbReference type="Pfam" id="PF26641"/>
    </source>
</evidence>
<organism evidence="3 4">
    <name type="scientific">Syntrophobacter fumaroxidans (strain DSM 10017 / MPOB)</name>
    <dbReference type="NCBI Taxonomy" id="335543"/>
    <lineage>
        <taxon>Bacteria</taxon>
        <taxon>Pseudomonadati</taxon>
        <taxon>Thermodesulfobacteriota</taxon>
        <taxon>Syntrophobacteria</taxon>
        <taxon>Syntrophobacterales</taxon>
        <taxon>Syntrophobacteraceae</taxon>
        <taxon>Syntrophobacter</taxon>
    </lineage>
</organism>